<dbReference type="EMBL" id="RFLY01000008">
    <property type="protein sequence ID" value="RMH93015.1"/>
    <property type="molecule type" value="Genomic_DNA"/>
</dbReference>
<dbReference type="InterPro" id="IPR019613">
    <property type="entry name" value="DUF4198"/>
</dbReference>
<accession>A0A3M2HXN0</accession>
<dbReference type="Pfam" id="PF10670">
    <property type="entry name" value="DUF4198"/>
    <property type="match status" value="1"/>
</dbReference>
<dbReference type="Proteomes" id="UP000275012">
    <property type="component" value="Unassembled WGS sequence"/>
</dbReference>
<evidence type="ECO:0000313" key="1">
    <source>
        <dbReference type="EMBL" id="RMH93015.1"/>
    </source>
</evidence>
<name>A0A3M2HXN0_9GAMM</name>
<gene>
    <name evidence="1" type="ORF">EBB59_07285</name>
</gene>
<proteinExistence type="predicted"/>
<dbReference type="AlphaFoldDB" id="A0A3M2HXN0"/>
<sequence length="272" mass="29553">MDVSDRDPPMKAATFGLLFALAVLPVRAHTPYLHATGDVAARGGLVSMEAAFAETFFVPEVAFDNSEFVVTGPDGRHHAPDRIEVWKARTLAEHRIGQAPGTWRFSTGPRHGARFRTWEVDGKRQSSRDPAVKIPAGAKLVSDFQSLTIAETYLSVGAPNRAALAPRGKGLEIVAIDHPNDLYVGEDFAFRVLFDGQPLAGKKIEITEAVSDSGNTPRIVTLSTDADGRAVFKSEHPTRWLALVRHRTPAPASVGAAEYSHSYTLTFRTLAQ</sequence>
<organism evidence="1 2">
    <name type="scientific">Solilutibacter pythonis</name>
    <dbReference type="NCBI Taxonomy" id="2483112"/>
    <lineage>
        <taxon>Bacteria</taxon>
        <taxon>Pseudomonadati</taxon>
        <taxon>Pseudomonadota</taxon>
        <taxon>Gammaproteobacteria</taxon>
        <taxon>Lysobacterales</taxon>
        <taxon>Lysobacteraceae</taxon>
        <taxon>Solilutibacter</taxon>
    </lineage>
</organism>
<reference evidence="1 2" key="1">
    <citation type="submission" date="2018-10" db="EMBL/GenBank/DDBJ databases">
        <title>Proposal of Lysobacter pythonis sp. nov. isolated from royal pythons (Python regius).</title>
        <authorList>
            <person name="Hans-Juergen B."/>
            <person name="Huptas C."/>
            <person name="Sandra B."/>
            <person name="Igor L."/>
            <person name="Joachim S."/>
            <person name="Siegfried S."/>
            <person name="Mareike W."/>
            <person name="Peter K."/>
        </authorList>
    </citation>
    <scope>NUCLEOTIDE SEQUENCE [LARGE SCALE GENOMIC DNA]</scope>
    <source>
        <strain evidence="1 2">4284/11</strain>
    </source>
</reference>
<keyword evidence="2" id="KW-1185">Reference proteome</keyword>
<evidence type="ECO:0000313" key="2">
    <source>
        <dbReference type="Proteomes" id="UP000275012"/>
    </source>
</evidence>
<comment type="caution">
    <text evidence="1">The sequence shown here is derived from an EMBL/GenBank/DDBJ whole genome shotgun (WGS) entry which is preliminary data.</text>
</comment>
<protein>
    <submittedName>
        <fullName evidence="1">DUF4198 domain-containing protein</fullName>
    </submittedName>
</protein>